<dbReference type="GeneID" id="64628441"/>
<accession>A0A9P7JIJ1</accession>
<feature type="non-terminal residue" evidence="1">
    <location>
        <position position="87"/>
    </location>
</feature>
<evidence type="ECO:0000313" key="1">
    <source>
        <dbReference type="EMBL" id="KAG1824666.1"/>
    </source>
</evidence>
<evidence type="ECO:0000313" key="2">
    <source>
        <dbReference type="Proteomes" id="UP000807769"/>
    </source>
</evidence>
<name>A0A9P7JIJ1_9AGAM</name>
<keyword evidence="2" id="KW-1185">Reference proteome</keyword>
<dbReference type="Proteomes" id="UP000807769">
    <property type="component" value="Unassembled WGS sequence"/>
</dbReference>
<reference evidence="1" key="1">
    <citation type="journal article" date="2020" name="New Phytol.">
        <title>Comparative genomics reveals dynamic genome evolution in host specialist ectomycorrhizal fungi.</title>
        <authorList>
            <person name="Lofgren L.A."/>
            <person name="Nguyen N.H."/>
            <person name="Vilgalys R."/>
            <person name="Ruytinx J."/>
            <person name="Liao H.L."/>
            <person name="Branco S."/>
            <person name="Kuo A."/>
            <person name="LaButti K."/>
            <person name="Lipzen A."/>
            <person name="Andreopoulos W."/>
            <person name="Pangilinan J."/>
            <person name="Riley R."/>
            <person name="Hundley H."/>
            <person name="Na H."/>
            <person name="Barry K."/>
            <person name="Grigoriev I.V."/>
            <person name="Stajich J.E."/>
            <person name="Kennedy P.G."/>
        </authorList>
    </citation>
    <scope>NUCLEOTIDE SEQUENCE</scope>
    <source>
        <strain evidence="1">MN1</strain>
    </source>
</reference>
<proteinExistence type="predicted"/>
<dbReference type="EMBL" id="JABBWG010000003">
    <property type="protein sequence ID" value="KAG1824666.1"/>
    <property type="molecule type" value="Genomic_DNA"/>
</dbReference>
<dbReference type="AlphaFoldDB" id="A0A9P7JIJ1"/>
<protein>
    <submittedName>
        <fullName evidence="1">Uncharacterized protein</fullName>
    </submittedName>
</protein>
<sequence length="87" mass="9737">MVTGRSWPVIERDCSRTTEPVFGLLEDIHALSTSLVSKPSYSAASTSQLETQFLRVAHRTNAGHSLHCKIKKKDLRRTSPSVAEEER</sequence>
<comment type="caution">
    <text evidence="1">The sequence shown here is derived from an EMBL/GenBank/DDBJ whole genome shotgun (WGS) entry which is preliminary data.</text>
</comment>
<gene>
    <name evidence="1" type="ORF">BJ212DRAFT_1321792</name>
</gene>
<dbReference type="RefSeq" id="XP_041198383.1">
    <property type="nucleotide sequence ID" value="XM_041334424.1"/>
</dbReference>
<organism evidence="1 2">
    <name type="scientific">Suillus subaureus</name>
    <dbReference type="NCBI Taxonomy" id="48587"/>
    <lineage>
        <taxon>Eukaryota</taxon>
        <taxon>Fungi</taxon>
        <taxon>Dikarya</taxon>
        <taxon>Basidiomycota</taxon>
        <taxon>Agaricomycotina</taxon>
        <taxon>Agaricomycetes</taxon>
        <taxon>Agaricomycetidae</taxon>
        <taxon>Boletales</taxon>
        <taxon>Suillineae</taxon>
        <taxon>Suillaceae</taxon>
        <taxon>Suillus</taxon>
    </lineage>
</organism>